<dbReference type="PANTHER" id="PTHR12722">
    <property type="entry name" value="XAP-5 PROTEIN-RELATED"/>
    <property type="match status" value="1"/>
</dbReference>
<dbReference type="Proteomes" id="UP000095283">
    <property type="component" value="Unplaced"/>
</dbReference>
<dbReference type="InterPro" id="IPR048337">
    <property type="entry name" value="FAM50A/XAP5_C"/>
</dbReference>
<organism evidence="5 6">
    <name type="scientific">Heterorhabditis bacteriophora</name>
    <name type="common">Entomopathogenic nematode worm</name>
    <dbReference type="NCBI Taxonomy" id="37862"/>
    <lineage>
        <taxon>Eukaryota</taxon>
        <taxon>Metazoa</taxon>
        <taxon>Ecdysozoa</taxon>
        <taxon>Nematoda</taxon>
        <taxon>Chromadorea</taxon>
        <taxon>Rhabditida</taxon>
        <taxon>Rhabditina</taxon>
        <taxon>Rhabditomorpha</taxon>
        <taxon>Strongyloidea</taxon>
        <taxon>Heterorhabditidae</taxon>
        <taxon>Heterorhabditis</taxon>
    </lineage>
</organism>
<evidence type="ECO:0000256" key="2">
    <source>
        <dbReference type="ARBA" id="ARBA00016617"/>
    </source>
</evidence>
<proteinExistence type="inferred from homology"/>
<evidence type="ECO:0000313" key="5">
    <source>
        <dbReference type="Proteomes" id="UP000095283"/>
    </source>
</evidence>
<reference evidence="6" key="1">
    <citation type="submission" date="2016-11" db="UniProtKB">
        <authorList>
            <consortium name="WormBaseParasite"/>
        </authorList>
    </citation>
    <scope>IDENTIFICATION</scope>
</reference>
<keyword evidence="3" id="KW-0175">Coiled coil</keyword>
<protein>
    <recommendedName>
        <fullName evidence="2">Protein FAM50 homolog</fullName>
    </recommendedName>
</protein>
<dbReference type="InterPro" id="IPR007005">
    <property type="entry name" value="XAP5"/>
</dbReference>
<accession>A0A1I7XP06</accession>
<dbReference type="AlphaFoldDB" id="A0A1I7XP06"/>
<dbReference type="WBParaSite" id="Hba_19208">
    <property type="protein sequence ID" value="Hba_19208"/>
    <property type="gene ID" value="Hba_19208"/>
</dbReference>
<feature type="coiled-coil region" evidence="3">
    <location>
        <begin position="49"/>
        <end position="76"/>
    </location>
</feature>
<keyword evidence="5" id="KW-1185">Reference proteome</keyword>
<name>A0A1I7XP06_HETBA</name>
<dbReference type="GO" id="GO:0005634">
    <property type="term" value="C:nucleus"/>
    <property type="evidence" value="ECO:0007669"/>
    <property type="project" value="InterPro"/>
</dbReference>
<feature type="domain" description="FAM50A/XAP5 C-terminal" evidence="4">
    <location>
        <begin position="115"/>
        <end position="181"/>
    </location>
</feature>
<dbReference type="GO" id="GO:0006325">
    <property type="term" value="P:chromatin organization"/>
    <property type="evidence" value="ECO:0007669"/>
    <property type="project" value="TreeGrafter"/>
</dbReference>
<evidence type="ECO:0000259" key="4">
    <source>
        <dbReference type="Pfam" id="PF04921"/>
    </source>
</evidence>
<comment type="similarity">
    <text evidence="1">Belongs to the FAM50 family.</text>
</comment>
<dbReference type="Pfam" id="PF04921">
    <property type="entry name" value="XAP5"/>
    <property type="match status" value="1"/>
</dbReference>
<evidence type="ECO:0000313" key="6">
    <source>
        <dbReference type="WBParaSite" id="Hba_19208"/>
    </source>
</evidence>
<evidence type="ECO:0000256" key="3">
    <source>
        <dbReference type="SAM" id="Coils"/>
    </source>
</evidence>
<dbReference type="PANTHER" id="PTHR12722:SF0">
    <property type="entry name" value="PROTEIN FAM50A"/>
    <property type="match status" value="1"/>
</dbReference>
<evidence type="ECO:0000256" key="1">
    <source>
        <dbReference type="ARBA" id="ARBA00009980"/>
    </source>
</evidence>
<sequence>MSFACDFIRDVFLFYLQKLSLRFTEYSQLKMIHLSLYRPAMSRADAGRLIHLSKKRERAKEDMEQQMKKMEEESSKIGKCTYVFEVCFMMWDIIFRKKEELAMEWRIQQEREKNEEITVAYAYWDGSSHRKNIKMKKGHTISQFLTKSIEALKKEFTELKTCISENLMFVKEDLIIPHFYT</sequence>